<evidence type="ECO:0000313" key="2">
    <source>
        <dbReference type="Proteomes" id="UP000271031"/>
    </source>
</evidence>
<keyword evidence="2" id="KW-1185">Reference proteome</keyword>
<proteinExistence type="predicted"/>
<name>A0A3M8DBS4_9BACL</name>
<dbReference type="AlphaFoldDB" id="A0A3M8DBS4"/>
<dbReference type="EMBL" id="RHHQ01000015">
    <property type="protein sequence ID" value="RNB85091.1"/>
    <property type="molecule type" value="Genomic_DNA"/>
</dbReference>
<protein>
    <submittedName>
        <fullName evidence="1">Uncharacterized protein</fullName>
    </submittedName>
</protein>
<organism evidence="1 2">
    <name type="scientific">Brevibacillus fluminis</name>
    <dbReference type="NCBI Taxonomy" id="511487"/>
    <lineage>
        <taxon>Bacteria</taxon>
        <taxon>Bacillati</taxon>
        <taxon>Bacillota</taxon>
        <taxon>Bacilli</taxon>
        <taxon>Bacillales</taxon>
        <taxon>Paenibacillaceae</taxon>
        <taxon>Brevibacillus</taxon>
    </lineage>
</organism>
<dbReference type="RefSeq" id="WP_122919576.1">
    <property type="nucleotide sequence ID" value="NZ_RHHQ01000015.1"/>
</dbReference>
<evidence type="ECO:0000313" key="1">
    <source>
        <dbReference type="EMBL" id="RNB85091.1"/>
    </source>
</evidence>
<gene>
    <name evidence="1" type="ORF">EDM56_19470</name>
</gene>
<dbReference type="OrthoDB" id="2472503at2"/>
<accession>A0A3M8DBS4</accession>
<dbReference type="Proteomes" id="UP000271031">
    <property type="component" value="Unassembled WGS sequence"/>
</dbReference>
<reference evidence="1 2" key="1">
    <citation type="submission" date="2018-10" db="EMBL/GenBank/DDBJ databases">
        <title>Phylogenomics of Brevibacillus.</title>
        <authorList>
            <person name="Dunlap C."/>
        </authorList>
    </citation>
    <scope>NUCLEOTIDE SEQUENCE [LARGE SCALE GENOMIC DNA]</scope>
    <source>
        <strain evidence="1 2">JCM 15716</strain>
    </source>
</reference>
<sequence>MAGISGIIRHFDGIRGKVVQVRELVEVIDQMFDSFDRAGKISKTMLKSSKQEDNTDYFESK</sequence>
<comment type="caution">
    <text evidence="1">The sequence shown here is derived from an EMBL/GenBank/DDBJ whole genome shotgun (WGS) entry which is preliminary data.</text>
</comment>